<dbReference type="Gene3D" id="1.10.510.10">
    <property type="entry name" value="Transferase(Phosphotransferase) domain 1"/>
    <property type="match status" value="1"/>
</dbReference>
<dbReference type="InterPro" id="IPR011009">
    <property type="entry name" value="Kinase-like_dom_sf"/>
</dbReference>
<keyword evidence="8" id="KW-1015">Disulfide bond</keyword>
<comment type="catalytic activity">
    <reaction evidence="11">
        <text>L-seryl-[protein] + ATP = O-phospho-L-seryl-[protein] + ADP + H(+)</text>
        <dbReference type="Rhea" id="RHEA:17989"/>
        <dbReference type="Rhea" id="RHEA-COMP:9863"/>
        <dbReference type="Rhea" id="RHEA-COMP:11604"/>
        <dbReference type="ChEBI" id="CHEBI:15378"/>
        <dbReference type="ChEBI" id="CHEBI:29999"/>
        <dbReference type="ChEBI" id="CHEBI:30616"/>
        <dbReference type="ChEBI" id="CHEBI:83421"/>
        <dbReference type="ChEBI" id="CHEBI:456216"/>
        <dbReference type="EC" id="2.7.11.1"/>
    </reaction>
</comment>
<dbReference type="GO" id="GO:0005886">
    <property type="term" value="C:plasma membrane"/>
    <property type="evidence" value="ECO:0007669"/>
    <property type="project" value="TreeGrafter"/>
</dbReference>
<dbReference type="EMBL" id="BAABME010007529">
    <property type="protein sequence ID" value="GAA0171109.1"/>
    <property type="molecule type" value="Genomic_DNA"/>
</dbReference>
<dbReference type="GO" id="GO:0005524">
    <property type="term" value="F:ATP binding"/>
    <property type="evidence" value="ECO:0007669"/>
    <property type="project" value="UniProtKB-KW"/>
</dbReference>
<evidence type="ECO:0000256" key="7">
    <source>
        <dbReference type="ARBA" id="ARBA00022840"/>
    </source>
</evidence>
<gene>
    <name evidence="13" type="ORF">LIER_25221</name>
</gene>
<dbReference type="InterPro" id="IPR008271">
    <property type="entry name" value="Ser/Thr_kinase_AS"/>
</dbReference>
<evidence type="ECO:0000256" key="5">
    <source>
        <dbReference type="ARBA" id="ARBA00022741"/>
    </source>
</evidence>
<keyword evidence="6" id="KW-0418">Kinase</keyword>
<keyword evidence="14" id="KW-1185">Reference proteome</keyword>
<evidence type="ECO:0000256" key="9">
    <source>
        <dbReference type="ARBA" id="ARBA00023180"/>
    </source>
</evidence>
<keyword evidence="5" id="KW-0547">Nucleotide-binding</keyword>
<keyword evidence="7" id="KW-0067">ATP-binding</keyword>
<dbReference type="FunFam" id="1.10.510.10:FF:000060">
    <property type="entry name" value="G-type lectin S-receptor-like serine/threonine-protein kinase"/>
    <property type="match status" value="1"/>
</dbReference>
<dbReference type="AlphaFoldDB" id="A0AAV3R3Z3"/>
<dbReference type="SUPFAM" id="SSF56112">
    <property type="entry name" value="Protein kinase-like (PK-like)"/>
    <property type="match status" value="1"/>
</dbReference>
<keyword evidence="9" id="KW-0325">Glycoprotein</keyword>
<name>A0AAV3R3Z3_LITER</name>
<evidence type="ECO:0000256" key="1">
    <source>
        <dbReference type="ARBA" id="ARBA00012513"/>
    </source>
</evidence>
<evidence type="ECO:0000256" key="3">
    <source>
        <dbReference type="ARBA" id="ARBA00022679"/>
    </source>
</evidence>
<dbReference type="PROSITE" id="PS00108">
    <property type="entry name" value="PROTEIN_KINASE_ST"/>
    <property type="match status" value="1"/>
</dbReference>
<evidence type="ECO:0000256" key="6">
    <source>
        <dbReference type="ARBA" id="ARBA00022777"/>
    </source>
</evidence>
<dbReference type="EC" id="2.7.11.1" evidence="1"/>
<keyword evidence="4" id="KW-0732">Signal</keyword>
<evidence type="ECO:0000256" key="11">
    <source>
        <dbReference type="ARBA" id="ARBA00048679"/>
    </source>
</evidence>
<reference evidence="13 14" key="1">
    <citation type="submission" date="2024-01" db="EMBL/GenBank/DDBJ databases">
        <title>The complete chloroplast genome sequence of Lithospermum erythrorhizon: insights into the phylogenetic relationship among Boraginaceae species and the maternal lineages of purple gromwells.</title>
        <authorList>
            <person name="Okada T."/>
            <person name="Watanabe K."/>
        </authorList>
    </citation>
    <scope>NUCLEOTIDE SEQUENCE [LARGE SCALE GENOMIC DNA]</scope>
</reference>
<keyword evidence="2" id="KW-0723">Serine/threonine-protein kinase</keyword>
<sequence>MQNKSLDSFIFGSASVEKAVLDWDLRNNIVQGIARGLLYLHRDSRLKIIHRDLKASNILLDEHMIPRISDFGMARMVSIDQSVANTNRVVGTYGYMSPEYALHGMFSVKSDVFSFGVLLLEIVSGKRNTDFYNYENPQNLLGYAWQLWNEDKSLDLLDQNLANSSNLGEVYRCIHVALLCVQEHVNDRPTMSEVVFMLCNDTNLATPKKPAFCWTGRPYESTLHEAFIDSRNEMSISSVYGR</sequence>
<dbReference type="InterPro" id="IPR000719">
    <property type="entry name" value="Prot_kinase_dom"/>
</dbReference>
<evidence type="ECO:0000256" key="4">
    <source>
        <dbReference type="ARBA" id="ARBA00022729"/>
    </source>
</evidence>
<dbReference type="PROSITE" id="PS50011">
    <property type="entry name" value="PROTEIN_KINASE_DOM"/>
    <property type="match status" value="1"/>
</dbReference>
<dbReference type="Pfam" id="PF00069">
    <property type="entry name" value="Pkinase"/>
    <property type="match status" value="1"/>
</dbReference>
<comment type="catalytic activity">
    <reaction evidence="10">
        <text>L-threonyl-[protein] + ATP = O-phospho-L-threonyl-[protein] + ADP + H(+)</text>
        <dbReference type="Rhea" id="RHEA:46608"/>
        <dbReference type="Rhea" id="RHEA-COMP:11060"/>
        <dbReference type="Rhea" id="RHEA-COMP:11605"/>
        <dbReference type="ChEBI" id="CHEBI:15378"/>
        <dbReference type="ChEBI" id="CHEBI:30013"/>
        <dbReference type="ChEBI" id="CHEBI:30616"/>
        <dbReference type="ChEBI" id="CHEBI:61977"/>
        <dbReference type="ChEBI" id="CHEBI:456216"/>
        <dbReference type="EC" id="2.7.11.1"/>
    </reaction>
</comment>
<proteinExistence type="predicted"/>
<dbReference type="GO" id="GO:0004674">
    <property type="term" value="F:protein serine/threonine kinase activity"/>
    <property type="evidence" value="ECO:0007669"/>
    <property type="project" value="UniProtKB-KW"/>
</dbReference>
<comment type="caution">
    <text evidence="13">The sequence shown here is derived from an EMBL/GenBank/DDBJ whole genome shotgun (WGS) entry which is preliminary data.</text>
</comment>
<feature type="domain" description="Protein kinase" evidence="12">
    <location>
        <begin position="1"/>
        <end position="204"/>
    </location>
</feature>
<evidence type="ECO:0000256" key="2">
    <source>
        <dbReference type="ARBA" id="ARBA00022527"/>
    </source>
</evidence>
<evidence type="ECO:0000313" key="14">
    <source>
        <dbReference type="Proteomes" id="UP001454036"/>
    </source>
</evidence>
<accession>A0AAV3R3Z3</accession>
<organism evidence="13 14">
    <name type="scientific">Lithospermum erythrorhizon</name>
    <name type="common">Purple gromwell</name>
    <name type="synonym">Lithospermum officinale var. erythrorhizon</name>
    <dbReference type="NCBI Taxonomy" id="34254"/>
    <lineage>
        <taxon>Eukaryota</taxon>
        <taxon>Viridiplantae</taxon>
        <taxon>Streptophyta</taxon>
        <taxon>Embryophyta</taxon>
        <taxon>Tracheophyta</taxon>
        <taxon>Spermatophyta</taxon>
        <taxon>Magnoliopsida</taxon>
        <taxon>eudicotyledons</taxon>
        <taxon>Gunneridae</taxon>
        <taxon>Pentapetalae</taxon>
        <taxon>asterids</taxon>
        <taxon>lamiids</taxon>
        <taxon>Boraginales</taxon>
        <taxon>Boraginaceae</taxon>
        <taxon>Boraginoideae</taxon>
        <taxon>Lithospermeae</taxon>
        <taxon>Lithospermum</taxon>
    </lineage>
</organism>
<protein>
    <recommendedName>
        <fullName evidence="1">non-specific serine/threonine protein kinase</fullName>
        <ecNumber evidence="1">2.7.11.1</ecNumber>
    </recommendedName>
</protein>
<dbReference type="SMART" id="SM00220">
    <property type="entry name" value="S_TKc"/>
    <property type="match status" value="1"/>
</dbReference>
<dbReference type="Proteomes" id="UP001454036">
    <property type="component" value="Unassembled WGS sequence"/>
</dbReference>
<evidence type="ECO:0000313" key="13">
    <source>
        <dbReference type="EMBL" id="GAA0171109.1"/>
    </source>
</evidence>
<keyword evidence="3" id="KW-0808">Transferase</keyword>
<dbReference type="PANTHER" id="PTHR27002">
    <property type="entry name" value="RECEPTOR-LIKE SERINE/THREONINE-PROTEIN KINASE SD1-8"/>
    <property type="match status" value="1"/>
</dbReference>
<dbReference type="PANTHER" id="PTHR27002:SF181">
    <property type="entry name" value="RECEPTOR-LIKE SERINE_THREONINE-PROTEIN KINASE"/>
    <property type="match status" value="1"/>
</dbReference>
<evidence type="ECO:0000259" key="12">
    <source>
        <dbReference type="PROSITE" id="PS50011"/>
    </source>
</evidence>
<evidence type="ECO:0000256" key="10">
    <source>
        <dbReference type="ARBA" id="ARBA00047899"/>
    </source>
</evidence>
<evidence type="ECO:0000256" key="8">
    <source>
        <dbReference type="ARBA" id="ARBA00023157"/>
    </source>
</evidence>